<dbReference type="RefSeq" id="WP_102635328.1">
    <property type="nucleotide sequence ID" value="NZ_CADIJZ010000027.1"/>
</dbReference>
<gene>
    <name evidence="3" type="ORF">C0Z16_28115</name>
    <name evidence="2" type="ORF">LMG27174_05802</name>
</gene>
<proteinExistence type="predicted"/>
<dbReference type="EMBL" id="CADIJZ010000027">
    <property type="protein sequence ID" value="CAB3731058.1"/>
    <property type="molecule type" value="Genomic_DNA"/>
</dbReference>
<evidence type="ECO:0000313" key="4">
    <source>
        <dbReference type="Proteomes" id="UP000235659"/>
    </source>
</evidence>
<dbReference type="Proteomes" id="UP000494205">
    <property type="component" value="Unassembled WGS sequence"/>
</dbReference>
<sequence>MKGRNDENTTGFVTGGFITKKGAPTGDAKFNVMPPGDDIDNQPDADIRPMPMKKITPLGYPGSGAEE</sequence>
<reference evidence="2 5" key="2">
    <citation type="submission" date="2020-04" db="EMBL/GenBank/DDBJ databases">
        <authorList>
            <person name="De Canck E."/>
        </authorList>
    </citation>
    <scope>NUCLEOTIDE SEQUENCE [LARGE SCALE GENOMIC DNA]</scope>
    <source>
        <strain evidence="2 5">LMG 27174</strain>
    </source>
</reference>
<evidence type="ECO:0000313" key="5">
    <source>
        <dbReference type="Proteomes" id="UP000494205"/>
    </source>
</evidence>
<dbReference type="AlphaFoldDB" id="A0A2N7W9D6"/>
<accession>A0A2N7W9D6</accession>
<evidence type="ECO:0000256" key="1">
    <source>
        <dbReference type="SAM" id="MobiDB-lite"/>
    </source>
</evidence>
<evidence type="ECO:0000313" key="3">
    <source>
        <dbReference type="EMBL" id="PMS26002.1"/>
    </source>
</evidence>
<dbReference type="EMBL" id="PNXY01000026">
    <property type="protein sequence ID" value="PMS26002.1"/>
    <property type="molecule type" value="Genomic_DNA"/>
</dbReference>
<keyword evidence="4" id="KW-1185">Reference proteome</keyword>
<dbReference type="OrthoDB" id="9852266at2"/>
<organism evidence="2 5">
    <name type="scientific">Paraburkholderia rhynchosiae</name>
    <dbReference type="NCBI Taxonomy" id="487049"/>
    <lineage>
        <taxon>Bacteria</taxon>
        <taxon>Pseudomonadati</taxon>
        <taxon>Pseudomonadota</taxon>
        <taxon>Betaproteobacteria</taxon>
        <taxon>Burkholderiales</taxon>
        <taxon>Burkholderiaceae</taxon>
        <taxon>Paraburkholderia</taxon>
    </lineage>
</organism>
<reference evidence="3 4" key="1">
    <citation type="submission" date="2018-01" db="EMBL/GenBank/DDBJ databases">
        <title>Whole genome analyses suggest that Burkholderia sensu lato contains two further novel genera in the rhizoxinica-symbiotica group Mycetohabitans gen. nov., and Trinickia gen. nov.: implications for the evolution of diazotrophy and nodulation in the Burkholderiaceae.</title>
        <authorList>
            <person name="Estrada-de los Santos P."/>
            <person name="Palmer M."/>
            <person name="Chavez-Ramirez B."/>
            <person name="Beukes C."/>
            <person name="Steenkamp E.T."/>
            <person name="Hirsch A.M."/>
            <person name="Manyaka P."/>
            <person name="Maluk M."/>
            <person name="Lafos M."/>
            <person name="Crook M."/>
            <person name="Gross E."/>
            <person name="Simon M.F."/>
            <person name="Bueno dos Reis Junior F."/>
            <person name="Poole P.S."/>
            <person name="Venter S.N."/>
            <person name="James E.K."/>
        </authorList>
    </citation>
    <scope>NUCLEOTIDE SEQUENCE [LARGE SCALE GENOMIC DNA]</scope>
    <source>
        <strain evidence="3 4">WSM 3937</strain>
    </source>
</reference>
<dbReference type="Proteomes" id="UP000235659">
    <property type="component" value="Unassembled WGS sequence"/>
</dbReference>
<name>A0A2N7W9D6_9BURK</name>
<feature type="region of interest" description="Disordered" evidence="1">
    <location>
        <begin position="1"/>
        <end position="67"/>
    </location>
</feature>
<protein>
    <submittedName>
        <fullName evidence="2">Uncharacterized protein</fullName>
    </submittedName>
</protein>
<evidence type="ECO:0000313" key="2">
    <source>
        <dbReference type="EMBL" id="CAB3731058.1"/>
    </source>
</evidence>